<dbReference type="AlphaFoldDB" id="A0A368FE25"/>
<dbReference type="PANTHER" id="PTHR31094:SF2">
    <property type="entry name" value="RIKEN CDNA 2310061I04 GENE"/>
    <property type="match status" value="1"/>
</dbReference>
<dbReference type="Proteomes" id="UP000252519">
    <property type="component" value="Unassembled WGS sequence"/>
</dbReference>
<reference evidence="2 3" key="1">
    <citation type="submission" date="2014-10" db="EMBL/GenBank/DDBJ databases">
        <title>Draft genome of the hookworm Ancylostoma caninum.</title>
        <authorList>
            <person name="Mitreva M."/>
        </authorList>
    </citation>
    <scope>NUCLEOTIDE SEQUENCE [LARGE SCALE GENOMIC DNA]</scope>
    <source>
        <strain evidence="2 3">Baltimore</strain>
    </source>
</reference>
<evidence type="ECO:0000313" key="2">
    <source>
        <dbReference type="EMBL" id="RCN30393.1"/>
    </source>
</evidence>
<protein>
    <submittedName>
        <fullName evidence="2">Uncharacterized protein</fullName>
    </submittedName>
</protein>
<comment type="caution">
    <text evidence="2">The sequence shown here is derived from an EMBL/GenBank/DDBJ whole genome shotgun (WGS) entry which is preliminary data.</text>
</comment>
<dbReference type="InterPro" id="IPR011249">
    <property type="entry name" value="Metalloenz_LuxS/M16"/>
</dbReference>
<proteinExistence type="predicted"/>
<evidence type="ECO:0000256" key="1">
    <source>
        <dbReference type="SAM" id="Coils"/>
    </source>
</evidence>
<dbReference type="SUPFAM" id="SSF63411">
    <property type="entry name" value="LuxS/MPP-like metallohydrolase"/>
    <property type="match status" value="1"/>
</dbReference>
<sequence>MNGVLGGLRASHLFEPSHLFKLCSVASSSVSLQAVSSFRPPITSRRSYCSAQGKPSNIPSKETLFRVDWLLEHVTPGILKSRLKPFFDICLDDVSFEDRLYNYKLSRKSQLLTHIAKIRLYYRYLSPFNKVERIGSCIYENEDVIVLLWRLSTLQSNFWTYFPSFITKKEPKVITVEGALDIHVNAEGYIYKIVNRRITASDREGAKVMETIKAEQEEARRKAEEKELRRQAEELERRMRRRFAPCTLRAAAECSYSRRAFSVDIDHSHEKPAPFQLEHIQARLVETVPLMFKQRLDYTFYRRDVFCDDQIFGLKKYGIDQLMQHFGTISVLAQATLPHVHMETVSVIPVIEDGTVRCRWRVKYVSFPRLIMNPRLFKYEYRMKNLSWFDGYSVLTVDGNGHVFKITLQKTQRDEGMLLDEKSAKDKLAEKIAVFRPGPAATNFVPRRRRFKTRTMLSRHSVRCAHAAAAARASASKAEQVIRLPSGLTVASVDHHGPVSQLVLLFRAGSRYEGPDQHGLVH</sequence>
<dbReference type="STRING" id="29170.A0A368FE25"/>
<evidence type="ECO:0000313" key="3">
    <source>
        <dbReference type="Proteomes" id="UP000252519"/>
    </source>
</evidence>
<gene>
    <name evidence="2" type="ORF">ANCCAN_23833</name>
</gene>
<name>A0A368FE25_ANCCA</name>
<dbReference type="PANTHER" id="PTHR31094">
    <property type="entry name" value="RIKEN CDNA 2310061I04 GENE"/>
    <property type="match status" value="1"/>
</dbReference>
<dbReference type="InterPro" id="IPR018790">
    <property type="entry name" value="DUF2358"/>
</dbReference>
<organism evidence="2 3">
    <name type="scientific">Ancylostoma caninum</name>
    <name type="common">Dog hookworm</name>
    <dbReference type="NCBI Taxonomy" id="29170"/>
    <lineage>
        <taxon>Eukaryota</taxon>
        <taxon>Metazoa</taxon>
        <taxon>Ecdysozoa</taxon>
        <taxon>Nematoda</taxon>
        <taxon>Chromadorea</taxon>
        <taxon>Rhabditida</taxon>
        <taxon>Rhabditina</taxon>
        <taxon>Rhabditomorpha</taxon>
        <taxon>Strongyloidea</taxon>
        <taxon>Ancylostomatidae</taxon>
        <taxon>Ancylostomatinae</taxon>
        <taxon>Ancylostoma</taxon>
    </lineage>
</organism>
<dbReference type="OrthoDB" id="44820at2759"/>
<dbReference type="GO" id="GO:0046872">
    <property type="term" value="F:metal ion binding"/>
    <property type="evidence" value="ECO:0007669"/>
    <property type="project" value="InterPro"/>
</dbReference>
<accession>A0A368FE25</accession>
<keyword evidence="1" id="KW-0175">Coiled coil</keyword>
<keyword evidence="3" id="KW-1185">Reference proteome</keyword>
<dbReference type="EMBL" id="JOJR01001568">
    <property type="protein sequence ID" value="RCN30393.1"/>
    <property type="molecule type" value="Genomic_DNA"/>
</dbReference>
<dbReference type="Gene3D" id="3.30.830.10">
    <property type="entry name" value="Metalloenzyme, LuxS/M16 peptidase-like"/>
    <property type="match status" value="1"/>
</dbReference>
<feature type="coiled-coil region" evidence="1">
    <location>
        <begin position="206"/>
        <end position="242"/>
    </location>
</feature>
<feature type="non-terminal residue" evidence="2">
    <location>
        <position position="522"/>
    </location>
</feature>
<dbReference type="Pfam" id="PF10184">
    <property type="entry name" value="DUF2358"/>
    <property type="match status" value="1"/>
</dbReference>